<dbReference type="AlphaFoldDB" id="A0A810L1U3"/>
<dbReference type="InterPro" id="IPR011047">
    <property type="entry name" value="Quinoprotein_ADH-like_sf"/>
</dbReference>
<reference evidence="1" key="1">
    <citation type="submission" date="2020-08" db="EMBL/GenBank/DDBJ databases">
        <title>Whole genome shotgun sequence of Actinocatenispora sera NBRC 101916.</title>
        <authorList>
            <person name="Komaki H."/>
            <person name="Tamura T."/>
        </authorList>
    </citation>
    <scope>NUCLEOTIDE SEQUENCE</scope>
    <source>
        <strain evidence="1">NBRC 101916</strain>
    </source>
</reference>
<dbReference type="SUPFAM" id="SSF50998">
    <property type="entry name" value="Quinoprotein alcohol dehydrogenase-like"/>
    <property type="match status" value="1"/>
</dbReference>
<keyword evidence="2" id="KW-1185">Reference proteome</keyword>
<dbReference type="OrthoDB" id="57332at2"/>
<proteinExistence type="predicted"/>
<evidence type="ECO:0000313" key="1">
    <source>
        <dbReference type="EMBL" id="BCJ28148.1"/>
    </source>
</evidence>
<accession>A0A810L1U3</accession>
<protein>
    <submittedName>
        <fullName evidence="1">Uncharacterized protein</fullName>
    </submittedName>
</protein>
<dbReference type="RefSeq" id="WP_051802958.1">
    <property type="nucleotide sequence ID" value="NZ_AP023354.1"/>
</dbReference>
<organism evidence="1 2">
    <name type="scientific">Actinocatenispora sera</name>
    <dbReference type="NCBI Taxonomy" id="390989"/>
    <lineage>
        <taxon>Bacteria</taxon>
        <taxon>Bacillati</taxon>
        <taxon>Actinomycetota</taxon>
        <taxon>Actinomycetes</taxon>
        <taxon>Micromonosporales</taxon>
        <taxon>Micromonosporaceae</taxon>
        <taxon>Actinocatenispora</taxon>
    </lineage>
</organism>
<dbReference type="Proteomes" id="UP000680750">
    <property type="component" value="Chromosome"/>
</dbReference>
<dbReference type="EMBL" id="AP023354">
    <property type="protein sequence ID" value="BCJ28148.1"/>
    <property type="molecule type" value="Genomic_DNA"/>
</dbReference>
<dbReference type="KEGG" id="aser:Asera_22560"/>
<dbReference type="InterPro" id="IPR015943">
    <property type="entry name" value="WD40/YVTN_repeat-like_dom_sf"/>
</dbReference>
<sequence>MPTPRHDPRFDSHRTTPPQLSRRGFVAALGGVAAAGALSGVAFGGPAFAGAAPLAADAATLADLGIPLSDVLAIGGAVGPGPDGRPVLWSAVSGDPAHLVALDPASAKTVSSQPLPGAPGSYAVAIGPDGTVWVGAYNTGQLFRRPPGRDSAVQDLGRPLASETYIWRLAIDAAGIVYGCTYPSAKAFGYDPATGAVRDYGTVVPGMSYARSIATDGGKLYVGTQPDANVVEIDVATGASRQLPLPDEVGDGVGSTVYDLNAYRGLVYARFGSAIDGSLGIWDTRRRSWSPLRDKVAGLDVSEPGPGGLVYYTRNGELTGLLPRTGTEVGTGLTFAGRVVNNRGIGWVSLPAKETPGQTLVGLLWRGEMFSYNPKTGAASRTATDIPGEPIPLASLAVGTTGRLWAGGYLNGGLAQLDPQTGSPAFQRFAQTESVLDLGADIWLGTYPDSRLYRYDPSKPWNSPEYSPGPEGTPENPVKVVDLHDEDQVRARASVDAGEHVAYGTLPNTTLGGALVLVAKATNAASVHRPVVTDQSIVSLAYTAGTIVGGTSIHGGYSVPAPTQTEAKLFGFDPVADAKTFEAVPVPGAESVDGLVVDADGGVWGYAAGTLFAFDLASRTVTRRATVGAGTGRLGYDAGTDTFLVLSGGTLHRVARADLAVTAVVDTDATFLAVAPDGTAFLGANTHVYRVVPA</sequence>
<name>A0A810L1U3_9ACTN</name>
<dbReference type="SUPFAM" id="SSF63829">
    <property type="entry name" value="Calcium-dependent phosphotriesterase"/>
    <property type="match status" value="2"/>
</dbReference>
<evidence type="ECO:0000313" key="2">
    <source>
        <dbReference type="Proteomes" id="UP000680750"/>
    </source>
</evidence>
<dbReference type="Gene3D" id="2.130.10.10">
    <property type="entry name" value="YVTN repeat-like/Quinoprotein amine dehydrogenase"/>
    <property type="match status" value="2"/>
</dbReference>
<dbReference type="PROSITE" id="PS51318">
    <property type="entry name" value="TAT"/>
    <property type="match status" value="1"/>
</dbReference>
<dbReference type="InterPro" id="IPR006311">
    <property type="entry name" value="TAT_signal"/>
</dbReference>
<gene>
    <name evidence="1" type="ORF">Asera_22560</name>
</gene>